<organism evidence="2 3">
    <name type="scientific">Nostoc piscinale CENA21</name>
    <dbReference type="NCBI Taxonomy" id="224013"/>
    <lineage>
        <taxon>Bacteria</taxon>
        <taxon>Bacillati</taxon>
        <taxon>Cyanobacteriota</taxon>
        <taxon>Cyanophyceae</taxon>
        <taxon>Nostocales</taxon>
        <taxon>Nostocaceae</taxon>
        <taxon>Nostoc</taxon>
    </lineage>
</organism>
<dbReference type="EMBL" id="CP012036">
    <property type="protein sequence ID" value="ALF55507.1"/>
    <property type="molecule type" value="Genomic_DNA"/>
</dbReference>
<evidence type="ECO:0000313" key="2">
    <source>
        <dbReference type="EMBL" id="ALF55507.1"/>
    </source>
</evidence>
<reference evidence="2 3" key="2">
    <citation type="journal article" date="2016" name="Genome Announc.">
        <title>Draft Genome Sequence of the N2-Fixing Cyanobacterium Nostoc piscinale CENA21, Isolated from the Brazilian Amazon Floodplain.</title>
        <authorList>
            <person name="Leao T."/>
            <person name="Guimaraes P.I."/>
            <person name="de Melo A.G."/>
            <person name="Ramos R.T."/>
            <person name="Leao P.N."/>
            <person name="Silva A."/>
            <person name="Fiore M.F."/>
            <person name="Schneider M.P."/>
        </authorList>
    </citation>
    <scope>NUCLEOTIDE SEQUENCE [LARGE SCALE GENOMIC DNA]</scope>
    <source>
        <strain evidence="2 3">CENA21</strain>
    </source>
</reference>
<gene>
    <name evidence="2" type="ORF">ACX27_26030</name>
</gene>
<keyword evidence="1" id="KW-1133">Transmembrane helix</keyword>
<dbReference type="AlphaFoldDB" id="A0A0M3V6I7"/>
<keyword evidence="1" id="KW-0812">Transmembrane</keyword>
<feature type="transmembrane region" description="Helical" evidence="1">
    <location>
        <begin position="26"/>
        <end position="48"/>
    </location>
</feature>
<dbReference type="STRING" id="224013.ACX27_26030"/>
<reference evidence="3" key="1">
    <citation type="submission" date="2015-07" db="EMBL/GenBank/DDBJ databases">
        <title>Genome Of Nitrogen-Fixing Cyanobacterium Nostoc piscinale CENA21 From Solimoes/Amazon River Floodplain Sediments And Comparative Genomics To Uncover Biosynthetic Natural Products Potential.</title>
        <authorList>
            <person name="Leao T.F."/>
            <person name="Leao P.N."/>
            <person name="Guimaraes P.I."/>
            <person name="de Melo A.G.C."/>
            <person name="Ramos R.T.J."/>
            <person name="Silva A."/>
            <person name="Fiore M.F."/>
            <person name="Schneider M.P.C."/>
        </authorList>
    </citation>
    <scope>NUCLEOTIDE SEQUENCE [LARGE SCALE GENOMIC DNA]</scope>
    <source>
        <strain evidence="3">CENA21</strain>
    </source>
</reference>
<dbReference type="PATRIC" id="fig|224013.5.peg.6233"/>
<dbReference type="KEGG" id="npz:ACX27_26030"/>
<feature type="transmembrane region" description="Helical" evidence="1">
    <location>
        <begin position="68"/>
        <end position="91"/>
    </location>
</feature>
<name>A0A0M3V6I7_9NOSO</name>
<evidence type="ECO:0000256" key="1">
    <source>
        <dbReference type="SAM" id="Phobius"/>
    </source>
</evidence>
<dbReference type="RefSeq" id="WP_062296722.1">
    <property type="nucleotide sequence ID" value="NZ_CP012036.1"/>
</dbReference>
<dbReference type="OrthoDB" id="425848at2"/>
<keyword evidence="1" id="KW-0472">Membrane</keyword>
<dbReference type="Proteomes" id="UP000062645">
    <property type="component" value="Chromosome"/>
</dbReference>
<keyword evidence="3" id="KW-1185">Reference proteome</keyword>
<protein>
    <submittedName>
        <fullName evidence="2">Uncharacterized protein</fullName>
    </submittedName>
</protein>
<sequence>MDQSEQPSINDPSFAKQVQKLHQLTVYGRWLFVTFLWLLIAPVSLWNLRSEIALWQQYFTWVAVRYGLIYHPLSTLGLSFCIAMTISVLVWQSRNILMGLPQPEKERLEKQVCRIRQQGPSHPLWKFICQ</sequence>
<evidence type="ECO:0000313" key="3">
    <source>
        <dbReference type="Proteomes" id="UP000062645"/>
    </source>
</evidence>
<proteinExistence type="predicted"/>
<accession>A0A0M3V6I7</accession>